<sequence>MANAPRWSVVSPLPRGIIAPRRKEPHPCRVCECCKRSTHLVGDTALAPGGIDEDARWVVVLPHAVAPACHQLELLRALPPWSRSRSSLPCGSGKLEASQWGRRRATDASFCADAGYSTVPTGKSAAATSASICHRHLDPPPTPPRSPSPPPRSTRHRGDRGMAARRAPASFHAAIASIRRRRIDPHLLRLHPPPPGRGEAAMPPGKRARAGEREEGR</sequence>
<accession>A0A0E0F8C4</accession>
<dbReference type="Proteomes" id="UP000008021">
    <property type="component" value="Chromosome 11"/>
</dbReference>
<organism evidence="2">
    <name type="scientific">Oryza meridionalis</name>
    <dbReference type="NCBI Taxonomy" id="40149"/>
    <lineage>
        <taxon>Eukaryota</taxon>
        <taxon>Viridiplantae</taxon>
        <taxon>Streptophyta</taxon>
        <taxon>Embryophyta</taxon>
        <taxon>Tracheophyta</taxon>
        <taxon>Spermatophyta</taxon>
        <taxon>Magnoliopsida</taxon>
        <taxon>Liliopsida</taxon>
        <taxon>Poales</taxon>
        <taxon>Poaceae</taxon>
        <taxon>BOP clade</taxon>
        <taxon>Oryzoideae</taxon>
        <taxon>Oryzeae</taxon>
        <taxon>Oryzinae</taxon>
        <taxon>Oryza</taxon>
    </lineage>
</organism>
<evidence type="ECO:0000313" key="2">
    <source>
        <dbReference type="EnsemblPlants" id="OMERI11G18150.1"/>
    </source>
</evidence>
<dbReference type="EnsemblPlants" id="OMERI11G18150.1">
    <property type="protein sequence ID" value="OMERI11G18150.1"/>
    <property type="gene ID" value="OMERI11G18150"/>
</dbReference>
<name>A0A0E0F8C4_9ORYZ</name>
<reference evidence="2" key="1">
    <citation type="submission" date="2015-04" db="UniProtKB">
        <authorList>
            <consortium name="EnsemblPlants"/>
        </authorList>
    </citation>
    <scope>IDENTIFICATION</scope>
</reference>
<reference evidence="2" key="2">
    <citation type="submission" date="2018-05" db="EMBL/GenBank/DDBJ databases">
        <title>OmerRS3 (Oryza meridionalis Reference Sequence Version 3).</title>
        <authorList>
            <person name="Zhang J."/>
            <person name="Kudrna D."/>
            <person name="Lee S."/>
            <person name="Talag J."/>
            <person name="Welchert J."/>
            <person name="Wing R.A."/>
        </authorList>
    </citation>
    <scope>NUCLEOTIDE SEQUENCE [LARGE SCALE GENOMIC DNA]</scope>
    <source>
        <strain evidence="2">cv. OR44</strain>
    </source>
</reference>
<protein>
    <submittedName>
        <fullName evidence="2">Uncharacterized protein</fullName>
    </submittedName>
</protein>
<dbReference type="AlphaFoldDB" id="A0A0E0F8C4"/>
<feature type="region of interest" description="Disordered" evidence="1">
    <location>
        <begin position="127"/>
        <end position="217"/>
    </location>
</feature>
<dbReference type="HOGENOM" id="CLU_1507204_0_0_1"/>
<keyword evidence="3" id="KW-1185">Reference proteome</keyword>
<feature type="compositionally biased region" description="Low complexity" evidence="1">
    <location>
        <begin position="164"/>
        <end position="177"/>
    </location>
</feature>
<evidence type="ECO:0000313" key="3">
    <source>
        <dbReference type="Proteomes" id="UP000008021"/>
    </source>
</evidence>
<proteinExistence type="predicted"/>
<evidence type="ECO:0000256" key="1">
    <source>
        <dbReference type="SAM" id="MobiDB-lite"/>
    </source>
</evidence>
<feature type="compositionally biased region" description="Pro residues" evidence="1">
    <location>
        <begin position="139"/>
        <end position="152"/>
    </location>
</feature>
<dbReference type="Gramene" id="OMERI11G18150.1">
    <property type="protein sequence ID" value="OMERI11G18150.1"/>
    <property type="gene ID" value="OMERI11G18150"/>
</dbReference>